<dbReference type="EMBL" id="JAWZYT010003907">
    <property type="protein sequence ID" value="KAK4296204.1"/>
    <property type="molecule type" value="Genomic_DNA"/>
</dbReference>
<dbReference type="AlphaFoldDB" id="A0AAE1NVH4"/>
<accession>A0AAE1NVH4</accession>
<evidence type="ECO:0000313" key="2">
    <source>
        <dbReference type="EMBL" id="KAK4296204.1"/>
    </source>
</evidence>
<organism evidence="2 3">
    <name type="scientific">Petrolisthes manimaculis</name>
    <dbReference type="NCBI Taxonomy" id="1843537"/>
    <lineage>
        <taxon>Eukaryota</taxon>
        <taxon>Metazoa</taxon>
        <taxon>Ecdysozoa</taxon>
        <taxon>Arthropoda</taxon>
        <taxon>Crustacea</taxon>
        <taxon>Multicrustacea</taxon>
        <taxon>Malacostraca</taxon>
        <taxon>Eumalacostraca</taxon>
        <taxon>Eucarida</taxon>
        <taxon>Decapoda</taxon>
        <taxon>Pleocyemata</taxon>
        <taxon>Anomura</taxon>
        <taxon>Galatheoidea</taxon>
        <taxon>Porcellanidae</taxon>
        <taxon>Petrolisthes</taxon>
    </lineage>
</organism>
<name>A0AAE1NVH4_9EUCA</name>
<gene>
    <name evidence="2" type="ORF">Pmani_031283</name>
</gene>
<protein>
    <submittedName>
        <fullName evidence="2">Uncharacterized protein</fullName>
    </submittedName>
</protein>
<evidence type="ECO:0000313" key="3">
    <source>
        <dbReference type="Proteomes" id="UP001292094"/>
    </source>
</evidence>
<dbReference type="Proteomes" id="UP001292094">
    <property type="component" value="Unassembled WGS sequence"/>
</dbReference>
<evidence type="ECO:0000256" key="1">
    <source>
        <dbReference type="SAM" id="MobiDB-lite"/>
    </source>
</evidence>
<comment type="caution">
    <text evidence="2">The sequence shown here is derived from an EMBL/GenBank/DDBJ whole genome shotgun (WGS) entry which is preliminary data.</text>
</comment>
<sequence>MPWIWLSEEEQQRDGRKPHGTDRRDVEGGREDGETWRRGRKMERREGRVERGETCREGGRWRDVEGGGKMERRGGGWKDERRGGREGRWRVVEEGGKRRDLGETEETTRTESWREGGKRERQGRREEKDVEERKGWVRNN</sequence>
<keyword evidence="3" id="KW-1185">Reference proteome</keyword>
<feature type="compositionally biased region" description="Basic and acidic residues" evidence="1">
    <location>
        <begin position="10"/>
        <end position="140"/>
    </location>
</feature>
<feature type="region of interest" description="Disordered" evidence="1">
    <location>
        <begin position="1"/>
        <end position="140"/>
    </location>
</feature>
<proteinExistence type="predicted"/>
<reference evidence="2" key="1">
    <citation type="submission" date="2023-11" db="EMBL/GenBank/DDBJ databases">
        <title>Genome assemblies of two species of porcelain crab, Petrolisthes cinctipes and Petrolisthes manimaculis (Anomura: Porcellanidae).</title>
        <authorList>
            <person name="Angst P."/>
        </authorList>
    </citation>
    <scope>NUCLEOTIDE SEQUENCE</scope>
    <source>
        <strain evidence="2">PB745_02</strain>
        <tissue evidence="2">Gill</tissue>
    </source>
</reference>